<evidence type="ECO:0000313" key="3">
    <source>
        <dbReference type="EMBL" id="MDH1336271.1"/>
    </source>
</evidence>
<feature type="chain" id="PRO_5041483730" evidence="2">
    <location>
        <begin position="29"/>
        <end position="499"/>
    </location>
</feature>
<name>A0AA42TU56_9BURK</name>
<feature type="signal peptide" evidence="2">
    <location>
        <begin position="1"/>
        <end position="28"/>
    </location>
</feature>
<keyword evidence="2" id="KW-0449">Lipoprotein</keyword>
<keyword evidence="2" id="KW-0812">Transmembrane</keyword>
<keyword evidence="2" id="KW-0472">Membrane</keyword>
<dbReference type="PROSITE" id="PS51257">
    <property type="entry name" value="PROKAR_LIPOPROTEIN"/>
    <property type="match status" value="1"/>
</dbReference>
<evidence type="ECO:0000256" key="1">
    <source>
        <dbReference type="ARBA" id="ARBA00007613"/>
    </source>
</evidence>
<reference evidence="3" key="1">
    <citation type="submission" date="2022-09" db="EMBL/GenBank/DDBJ databases">
        <title>Intensive care unit water sources are persistently colonized with multi-drug resistant bacteria and are the site of extensive horizontal gene transfer of antibiotic resistance genes.</title>
        <authorList>
            <person name="Diorio-Toth L."/>
        </authorList>
    </citation>
    <scope>NUCLEOTIDE SEQUENCE</scope>
    <source>
        <strain evidence="3">GD03832</strain>
    </source>
</reference>
<dbReference type="Gene3D" id="1.20.1600.10">
    <property type="entry name" value="Outer membrane efflux proteins (OEP)"/>
    <property type="match status" value="1"/>
</dbReference>
<dbReference type="PANTHER" id="PTHR30203">
    <property type="entry name" value="OUTER MEMBRANE CATION EFFLUX PROTEIN"/>
    <property type="match status" value="1"/>
</dbReference>
<dbReference type="RefSeq" id="WP_240701983.1">
    <property type="nucleotide sequence ID" value="NZ_JAOCEK010000019.1"/>
</dbReference>
<dbReference type="InterPro" id="IPR003423">
    <property type="entry name" value="OMP_efflux"/>
</dbReference>
<dbReference type="Gene3D" id="2.20.200.10">
    <property type="entry name" value="Outer membrane efflux proteins (OEP)"/>
    <property type="match status" value="1"/>
</dbReference>
<keyword evidence="2" id="KW-0564">Palmitate</keyword>
<organism evidence="3 4">
    <name type="scientific">Comamonas thiooxydans</name>
    <dbReference type="NCBI Taxonomy" id="363952"/>
    <lineage>
        <taxon>Bacteria</taxon>
        <taxon>Pseudomonadati</taxon>
        <taxon>Pseudomonadota</taxon>
        <taxon>Betaproteobacteria</taxon>
        <taxon>Burkholderiales</taxon>
        <taxon>Comamonadaceae</taxon>
        <taxon>Comamonas</taxon>
    </lineage>
</organism>
<proteinExistence type="inferred from homology"/>
<dbReference type="Pfam" id="PF02321">
    <property type="entry name" value="OEP"/>
    <property type="match status" value="2"/>
</dbReference>
<dbReference type="GO" id="GO:0015562">
    <property type="term" value="F:efflux transmembrane transporter activity"/>
    <property type="evidence" value="ECO:0007669"/>
    <property type="project" value="InterPro"/>
</dbReference>
<dbReference type="Proteomes" id="UP001161065">
    <property type="component" value="Unassembled WGS sequence"/>
</dbReference>
<accession>A0AA42TU56</accession>
<comment type="subcellular location">
    <subcellularLocation>
        <location evidence="2">Cell membrane</location>
        <topology evidence="2">Lipid-anchor</topology>
    </subcellularLocation>
</comment>
<dbReference type="EMBL" id="JAOCEK010000019">
    <property type="protein sequence ID" value="MDH1336271.1"/>
    <property type="molecule type" value="Genomic_DNA"/>
</dbReference>
<dbReference type="GO" id="GO:0005886">
    <property type="term" value="C:plasma membrane"/>
    <property type="evidence" value="ECO:0007669"/>
    <property type="project" value="UniProtKB-SubCell"/>
</dbReference>
<comment type="caution">
    <text evidence="3">The sequence shown here is derived from an EMBL/GenBank/DDBJ whole genome shotgun (WGS) entry which is preliminary data.</text>
</comment>
<dbReference type="InterPro" id="IPR010131">
    <property type="entry name" value="MdtP/NodT-like"/>
</dbReference>
<dbReference type="NCBIfam" id="TIGR01845">
    <property type="entry name" value="outer_NodT"/>
    <property type="match status" value="1"/>
</dbReference>
<sequence>MRRPSMKFSTMAAAAVTALLAGCNLAPAYKTPDLPVPETVSGNALPAQASEAALQQAEALQWLQSPQLREVVALALSNNRDLRVALENIEKARAQYGITRADLLPGITAQAQSNRTRTAGDLTTAGRSSITEQYTAQLGFASYELDLWGRIRNLSEASLQQFLQSQDNRRNVQIGLVADVANAWLTLAADQARLQLARDTLDSRIKAFELTRRMHELGSTSGLVLAQNQTTVDTARGDVASYTSQVDRDRNALQLLVGGAVPVQLLPTAQTLTGAADTAALKVVPVPLPSSVLLKRPDVQAAERNLQAMNANIGAARAALFPSITLTGSVGTGSNELDRLFGNNNSTWSFIPLVKLPIFDGGRNRANVQVAESNQRIALSQYEKSVQTAFKEVADVLADRAQWDERLAAQTSMVANTQKAFDLSNARFKAGVDNYLTVLDAQRSLYTAQQTLIGLRLSEQLNRVTLWKALGGDEAAQQGCWADSLDKKSCSLKDCGFVF</sequence>
<dbReference type="SUPFAM" id="SSF56954">
    <property type="entry name" value="Outer membrane efflux proteins (OEP)"/>
    <property type="match status" value="1"/>
</dbReference>
<keyword evidence="2" id="KW-1134">Transmembrane beta strand</keyword>
<comment type="similarity">
    <text evidence="1 2">Belongs to the outer membrane factor (OMF) (TC 1.B.17) family.</text>
</comment>
<dbReference type="PANTHER" id="PTHR30203:SF32">
    <property type="entry name" value="CATION EFFLUX SYSTEM PROTEIN CUSC"/>
    <property type="match status" value="1"/>
</dbReference>
<evidence type="ECO:0000313" key="4">
    <source>
        <dbReference type="Proteomes" id="UP001161065"/>
    </source>
</evidence>
<keyword evidence="2" id="KW-0732">Signal</keyword>
<dbReference type="AlphaFoldDB" id="A0AA42TU56"/>
<protein>
    <submittedName>
        <fullName evidence="3">Efflux transporter outer membrane subunit</fullName>
    </submittedName>
</protein>
<evidence type="ECO:0000256" key="2">
    <source>
        <dbReference type="RuleBase" id="RU362097"/>
    </source>
</evidence>
<gene>
    <name evidence="3" type="ORF">N5D63_19170</name>
</gene>